<organism evidence="1">
    <name type="scientific">Anguilla anguilla</name>
    <name type="common">European freshwater eel</name>
    <name type="synonym">Muraena anguilla</name>
    <dbReference type="NCBI Taxonomy" id="7936"/>
    <lineage>
        <taxon>Eukaryota</taxon>
        <taxon>Metazoa</taxon>
        <taxon>Chordata</taxon>
        <taxon>Craniata</taxon>
        <taxon>Vertebrata</taxon>
        <taxon>Euteleostomi</taxon>
        <taxon>Actinopterygii</taxon>
        <taxon>Neopterygii</taxon>
        <taxon>Teleostei</taxon>
        <taxon>Anguilliformes</taxon>
        <taxon>Anguillidae</taxon>
        <taxon>Anguilla</taxon>
    </lineage>
</organism>
<sequence length="18" mass="2159">MYVWSFQSPVRLRVCALC</sequence>
<proteinExistence type="predicted"/>
<name>A0A0E9XVD7_ANGAN</name>
<evidence type="ECO:0000313" key="1">
    <source>
        <dbReference type="EMBL" id="JAI06708.1"/>
    </source>
</evidence>
<dbReference type="AlphaFoldDB" id="A0A0E9XVD7"/>
<accession>A0A0E9XVD7</accession>
<reference evidence="1" key="2">
    <citation type="journal article" date="2015" name="Fish Shellfish Immunol.">
        <title>Early steps in the European eel (Anguilla anguilla)-Vibrio vulnificus interaction in the gills: Role of the RtxA13 toxin.</title>
        <authorList>
            <person name="Callol A."/>
            <person name="Pajuelo D."/>
            <person name="Ebbesson L."/>
            <person name="Teles M."/>
            <person name="MacKenzie S."/>
            <person name="Amaro C."/>
        </authorList>
    </citation>
    <scope>NUCLEOTIDE SEQUENCE</scope>
</reference>
<dbReference type="EMBL" id="GBXM01001870">
    <property type="protein sequence ID" value="JAI06708.1"/>
    <property type="molecule type" value="Transcribed_RNA"/>
</dbReference>
<protein>
    <submittedName>
        <fullName evidence="1">Uncharacterized protein</fullName>
    </submittedName>
</protein>
<reference evidence="1" key="1">
    <citation type="submission" date="2014-11" db="EMBL/GenBank/DDBJ databases">
        <authorList>
            <person name="Amaro Gonzalez C."/>
        </authorList>
    </citation>
    <scope>NUCLEOTIDE SEQUENCE</scope>
</reference>